<organism evidence="2 3">
    <name type="scientific">Apiospora aurea</name>
    <dbReference type="NCBI Taxonomy" id="335848"/>
    <lineage>
        <taxon>Eukaryota</taxon>
        <taxon>Fungi</taxon>
        <taxon>Dikarya</taxon>
        <taxon>Ascomycota</taxon>
        <taxon>Pezizomycotina</taxon>
        <taxon>Sordariomycetes</taxon>
        <taxon>Xylariomycetidae</taxon>
        <taxon>Amphisphaeriales</taxon>
        <taxon>Apiosporaceae</taxon>
        <taxon>Apiospora</taxon>
    </lineage>
</organism>
<protein>
    <recommendedName>
        <fullName evidence="1">AB hydrolase-1 domain-containing protein</fullName>
    </recommendedName>
</protein>
<evidence type="ECO:0000313" key="3">
    <source>
        <dbReference type="Proteomes" id="UP001391051"/>
    </source>
</evidence>
<dbReference type="Gene3D" id="3.40.50.1820">
    <property type="entry name" value="alpha/beta hydrolase"/>
    <property type="match status" value="1"/>
</dbReference>
<name>A0ABR1QDE7_9PEZI</name>
<dbReference type="Proteomes" id="UP001391051">
    <property type="component" value="Unassembled WGS sequence"/>
</dbReference>
<dbReference type="PROSITE" id="PS51318">
    <property type="entry name" value="TAT"/>
    <property type="match status" value="1"/>
</dbReference>
<gene>
    <name evidence="2" type="ORF">PG986_007630</name>
</gene>
<feature type="domain" description="AB hydrolase-1" evidence="1">
    <location>
        <begin position="130"/>
        <end position="405"/>
    </location>
</feature>
<sequence length="422" mass="44876">MPQLRNLLALGGGGAAAAAVAAAAFFLAATALVSPALAARTCRNLTIPVHITAANTDLGDFPTPQADVEFTDFFLSNLPHGRQPPDTTTPPKTKNVTGDYQLAATYCEPSSSSSSGSGNTSTAPPKVLQILTHGIGFGRDYWDFAYHDYEYSYVNHALAHGYATLAWDRLGLGESTRLDPVHEVQLPLEVEALRELTRLLRAGEVDLHLDADTTKTRTKKFDKIVHVGHSLGSTVVYALAAVDKASLDGLVLTGWSTVTDFMAAGFIGLHLEQARPKGGHLAGYAPGYVVVGDLTALHTNFFAPGAYDPDILAPAYAATQPLTVGEIATGSYMANTKLEVTVPSLVITGQKDLIFCGTDCYGTNDPKLHSLLELVNSSFPLVNPPVWPITVPGSGHGLNLDKNHEYTYGKISNFLMSNGLSP</sequence>
<dbReference type="RefSeq" id="XP_066699964.1">
    <property type="nucleotide sequence ID" value="XM_066843852.1"/>
</dbReference>
<accession>A0ABR1QDE7</accession>
<keyword evidence="3" id="KW-1185">Reference proteome</keyword>
<dbReference type="GeneID" id="92076914"/>
<dbReference type="Pfam" id="PF12697">
    <property type="entry name" value="Abhydrolase_6"/>
    <property type="match status" value="1"/>
</dbReference>
<evidence type="ECO:0000313" key="2">
    <source>
        <dbReference type="EMBL" id="KAK7951902.1"/>
    </source>
</evidence>
<comment type="caution">
    <text evidence="2">The sequence shown here is derived from an EMBL/GenBank/DDBJ whole genome shotgun (WGS) entry which is preliminary data.</text>
</comment>
<dbReference type="EMBL" id="JAQQWE010000005">
    <property type="protein sequence ID" value="KAK7951902.1"/>
    <property type="molecule type" value="Genomic_DNA"/>
</dbReference>
<dbReference type="InterPro" id="IPR000073">
    <property type="entry name" value="AB_hydrolase_1"/>
</dbReference>
<proteinExistence type="predicted"/>
<reference evidence="2 3" key="1">
    <citation type="submission" date="2023-01" db="EMBL/GenBank/DDBJ databases">
        <title>Analysis of 21 Apiospora genomes using comparative genomics revels a genus with tremendous synthesis potential of carbohydrate active enzymes and secondary metabolites.</title>
        <authorList>
            <person name="Sorensen T."/>
        </authorList>
    </citation>
    <scope>NUCLEOTIDE SEQUENCE [LARGE SCALE GENOMIC DNA]</scope>
    <source>
        <strain evidence="2 3">CBS 24483</strain>
    </source>
</reference>
<dbReference type="InterPro" id="IPR029058">
    <property type="entry name" value="AB_hydrolase_fold"/>
</dbReference>
<dbReference type="InterPro" id="IPR006311">
    <property type="entry name" value="TAT_signal"/>
</dbReference>
<dbReference type="SUPFAM" id="SSF53474">
    <property type="entry name" value="alpha/beta-Hydrolases"/>
    <property type="match status" value="1"/>
</dbReference>
<evidence type="ECO:0000259" key="1">
    <source>
        <dbReference type="Pfam" id="PF12697"/>
    </source>
</evidence>